<dbReference type="Pfam" id="PF01227">
    <property type="entry name" value="GTP_cyclohydroI"/>
    <property type="match status" value="1"/>
</dbReference>
<dbReference type="InterPro" id="IPR043134">
    <property type="entry name" value="GTP-CH-I_N"/>
</dbReference>
<evidence type="ECO:0000256" key="5">
    <source>
        <dbReference type="ARBA" id="ARBA00022801"/>
    </source>
</evidence>
<feature type="domain" description="GTP cyclohydrolase I" evidence="6">
    <location>
        <begin position="46"/>
        <end position="221"/>
    </location>
</feature>
<evidence type="ECO:0000259" key="6">
    <source>
        <dbReference type="Pfam" id="PF01227"/>
    </source>
</evidence>
<gene>
    <name evidence="7" type="primary">folE</name>
    <name evidence="7" type="ORF">SUTMEG_11640</name>
</gene>
<dbReference type="GO" id="GO:0005737">
    <property type="term" value="C:cytoplasm"/>
    <property type="evidence" value="ECO:0007669"/>
    <property type="project" value="TreeGrafter"/>
</dbReference>
<dbReference type="InterPro" id="IPR001474">
    <property type="entry name" value="GTP_CycHdrlase_I"/>
</dbReference>
<name>A0A2Z6I9T5_9BURK</name>
<protein>
    <recommendedName>
        <fullName evidence="3">GTP cyclohydrolase I</fullName>
        <ecNumber evidence="3">3.5.4.16</ecNumber>
    </recommendedName>
</protein>
<dbReference type="GO" id="GO:0003934">
    <property type="term" value="F:GTP cyclohydrolase I activity"/>
    <property type="evidence" value="ECO:0007669"/>
    <property type="project" value="UniProtKB-EC"/>
</dbReference>
<dbReference type="KEGG" id="sutt:SUTMEG_11640"/>
<dbReference type="SUPFAM" id="SSF55620">
    <property type="entry name" value="Tetrahydrobiopterin biosynthesis enzymes-like"/>
    <property type="match status" value="1"/>
</dbReference>
<reference evidence="7 8" key="1">
    <citation type="journal article" date="2018" name="Int. J. Syst. Evol. Microbiol.">
        <title>Mesosutterella multiformis gen. nov., sp. nov., a member of the family Sutterellaceae and Sutterella megalosphaeroides sp. nov., isolated from human faeces.</title>
        <authorList>
            <person name="Sakamoto M."/>
            <person name="Ikeyama N."/>
            <person name="Kunihiro T."/>
            <person name="Iino T."/>
            <person name="Yuki M."/>
            <person name="Ohkuma M."/>
        </authorList>
    </citation>
    <scope>NUCLEOTIDE SEQUENCE [LARGE SCALE GENOMIC DNA]</scope>
    <source>
        <strain evidence="7 8">6FBBBH3</strain>
    </source>
</reference>
<dbReference type="GO" id="GO:0006729">
    <property type="term" value="P:tetrahydrobiopterin biosynthetic process"/>
    <property type="evidence" value="ECO:0007669"/>
    <property type="project" value="TreeGrafter"/>
</dbReference>
<dbReference type="Gene3D" id="1.10.286.10">
    <property type="match status" value="1"/>
</dbReference>
<evidence type="ECO:0000313" key="7">
    <source>
        <dbReference type="EMBL" id="BBF23273.1"/>
    </source>
</evidence>
<dbReference type="PANTHER" id="PTHR11109:SF7">
    <property type="entry name" value="GTP CYCLOHYDROLASE 1"/>
    <property type="match status" value="1"/>
</dbReference>
<dbReference type="UniPathway" id="UPA00848">
    <property type="reaction ID" value="UER00151"/>
</dbReference>
<organism evidence="7 8">
    <name type="scientific">Sutterella megalosphaeroides</name>
    <dbReference type="NCBI Taxonomy" id="2494234"/>
    <lineage>
        <taxon>Bacteria</taxon>
        <taxon>Pseudomonadati</taxon>
        <taxon>Pseudomonadota</taxon>
        <taxon>Betaproteobacteria</taxon>
        <taxon>Burkholderiales</taxon>
        <taxon>Sutterellaceae</taxon>
        <taxon>Sutterella</taxon>
    </lineage>
</organism>
<dbReference type="Proteomes" id="UP000271003">
    <property type="component" value="Chromosome"/>
</dbReference>
<dbReference type="GO" id="GO:0005525">
    <property type="term" value="F:GTP binding"/>
    <property type="evidence" value="ECO:0007669"/>
    <property type="project" value="TreeGrafter"/>
</dbReference>
<evidence type="ECO:0000256" key="1">
    <source>
        <dbReference type="ARBA" id="ARBA00001052"/>
    </source>
</evidence>
<dbReference type="GO" id="GO:0006730">
    <property type="term" value="P:one-carbon metabolic process"/>
    <property type="evidence" value="ECO:0007669"/>
    <property type="project" value="UniProtKB-KW"/>
</dbReference>
<sequence length="224" mass="25257">MTATVKKSQEIVDRLRAAGASFHANDNIADYLEAGDLEDLEVEVRERIDEVLRALVIDVENDPNTEETARRMAKLFLREVFAGRYVPCPKATDFPNERGYDGLIVIGPLQVRSTCSHHFAPILGRCWIGVVPGERVIGISKYSRIADWVLSRPQIQEEAAVQLADRIEELTHPAGLAVHIDAVHSCMTWRGVKETESSMTTTVLRGVLRDDPEFRREFFARLSR</sequence>
<keyword evidence="5 7" id="KW-0378">Hydrolase</keyword>
<dbReference type="EC" id="3.5.4.16" evidence="3"/>
<evidence type="ECO:0000313" key="8">
    <source>
        <dbReference type="Proteomes" id="UP000271003"/>
    </source>
</evidence>
<accession>A0A2Z6I9T5</accession>
<comment type="catalytic activity">
    <reaction evidence="1">
        <text>GTP + H2O = 7,8-dihydroneopterin 3'-triphosphate + formate + H(+)</text>
        <dbReference type="Rhea" id="RHEA:17473"/>
        <dbReference type="ChEBI" id="CHEBI:15377"/>
        <dbReference type="ChEBI" id="CHEBI:15378"/>
        <dbReference type="ChEBI" id="CHEBI:15740"/>
        <dbReference type="ChEBI" id="CHEBI:37565"/>
        <dbReference type="ChEBI" id="CHEBI:58462"/>
        <dbReference type="EC" id="3.5.4.16"/>
    </reaction>
</comment>
<dbReference type="GO" id="GO:0046654">
    <property type="term" value="P:tetrahydrofolate biosynthetic process"/>
    <property type="evidence" value="ECO:0007669"/>
    <property type="project" value="InterPro"/>
</dbReference>
<evidence type="ECO:0000256" key="4">
    <source>
        <dbReference type="ARBA" id="ARBA00022563"/>
    </source>
</evidence>
<dbReference type="PANTHER" id="PTHR11109">
    <property type="entry name" value="GTP CYCLOHYDROLASE I"/>
    <property type="match status" value="1"/>
</dbReference>
<dbReference type="RefSeq" id="WP_232008739.1">
    <property type="nucleotide sequence ID" value="NZ_AP018786.1"/>
</dbReference>
<proteinExistence type="predicted"/>
<evidence type="ECO:0000256" key="2">
    <source>
        <dbReference type="ARBA" id="ARBA00005080"/>
    </source>
</evidence>
<keyword evidence="4" id="KW-0554">One-carbon metabolism</keyword>
<dbReference type="Gene3D" id="3.30.1130.10">
    <property type="match status" value="1"/>
</dbReference>
<dbReference type="AlphaFoldDB" id="A0A2Z6I9T5"/>
<comment type="pathway">
    <text evidence="2">Cofactor biosynthesis; 7,8-dihydroneopterin triphosphate biosynthesis; 7,8-dihydroneopterin triphosphate from GTP: step 1/1.</text>
</comment>
<evidence type="ECO:0000256" key="3">
    <source>
        <dbReference type="ARBA" id="ARBA00012715"/>
    </source>
</evidence>
<keyword evidence="8" id="KW-1185">Reference proteome</keyword>
<dbReference type="InterPro" id="IPR043133">
    <property type="entry name" value="GTP-CH-I_C/QueF"/>
</dbReference>
<dbReference type="EMBL" id="AP018786">
    <property type="protein sequence ID" value="BBF23273.1"/>
    <property type="molecule type" value="Genomic_DNA"/>
</dbReference>
<dbReference type="GO" id="GO:0008270">
    <property type="term" value="F:zinc ion binding"/>
    <property type="evidence" value="ECO:0007669"/>
    <property type="project" value="TreeGrafter"/>
</dbReference>
<dbReference type="InterPro" id="IPR020602">
    <property type="entry name" value="GTP_CycHdrlase_I_dom"/>
</dbReference>